<evidence type="ECO:0000313" key="2">
    <source>
        <dbReference type="Proteomes" id="UP000233419"/>
    </source>
</evidence>
<dbReference type="Proteomes" id="UP000233419">
    <property type="component" value="Chromosome"/>
</dbReference>
<dbReference type="OrthoDB" id="391683at2"/>
<proteinExistence type="predicted"/>
<dbReference type="EMBL" id="CP025257">
    <property type="protein sequence ID" value="AUF83467.1"/>
    <property type="molecule type" value="Genomic_DNA"/>
</dbReference>
<dbReference type="KEGG" id="msyr:CXP39_01470"/>
<reference evidence="1 2" key="1">
    <citation type="submission" date="2017-12" db="EMBL/GenBank/DDBJ databases">
        <title>Mesoplasma syrphidae YJS, Complete Genome.</title>
        <authorList>
            <person name="Knight T.F."/>
            <person name="Citino T."/>
            <person name="Rubinstein R."/>
            <person name="Neuschaefer Z."/>
        </authorList>
    </citation>
    <scope>NUCLEOTIDE SEQUENCE [LARGE SCALE GENOMIC DNA]</scope>
    <source>
        <strain evidence="1 2">YJS</strain>
    </source>
</reference>
<dbReference type="RefSeq" id="WP_027048175.1">
    <property type="nucleotide sequence ID" value="NZ_CP025257.1"/>
</dbReference>
<keyword evidence="2" id="KW-1185">Reference proteome</keyword>
<name>A0A2K9C5A4_9MOLU</name>
<gene>
    <name evidence="1" type="ORF">CXP39_01470</name>
</gene>
<organism evidence="1 2">
    <name type="scientific">Mesoplasma syrphidae</name>
    <dbReference type="NCBI Taxonomy" id="225999"/>
    <lineage>
        <taxon>Bacteria</taxon>
        <taxon>Bacillati</taxon>
        <taxon>Mycoplasmatota</taxon>
        <taxon>Mollicutes</taxon>
        <taxon>Entomoplasmatales</taxon>
        <taxon>Entomoplasmataceae</taxon>
        <taxon>Mesoplasma</taxon>
    </lineage>
</organism>
<sequence length="206" mass="24736">MDEYFRVQENFNLTSVAKQNCTKFEGYQINWCFEGFPKLISKPSFLTYLQTSFDYQFSSLMIDAIEQEIDKIRFLFNQVDEATKRYLNELGDVAIITRNYSRFLLNAYSDLKNFVNETLINWVFYNALHEDWKEKTMRYDTEIFYQARFKKLELDFQNNLKKTLKAIYKLIPNDQTIKLMIATYEADMKQKELCIVKLRSQAKLNK</sequence>
<evidence type="ECO:0000313" key="1">
    <source>
        <dbReference type="EMBL" id="AUF83467.1"/>
    </source>
</evidence>
<dbReference type="AlphaFoldDB" id="A0A2K9C5A4"/>
<protein>
    <submittedName>
        <fullName evidence="1">Uncharacterized protein</fullName>
    </submittedName>
</protein>
<accession>A0A2K9C5A4</accession>